<keyword evidence="3" id="KW-1185">Reference proteome</keyword>
<evidence type="ECO:0000256" key="1">
    <source>
        <dbReference type="SAM" id="Phobius"/>
    </source>
</evidence>
<accession>A0A6A6WXV6</accession>
<name>A0A6A6WXV6_9PLEO</name>
<dbReference type="Proteomes" id="UP000799757">
    <property type="component" value="Unassembled WGS sequence"/>
</dbReference>
<dbReference type="OrthoDB" id="3770097at2759"/>
<sequence length="409" mass="46553">MKTVISNITGVVPGAFILTDQETPLTQTLTPTPTPLNPSAYPSIPFPWNLVYILVPLSLVYTSTILRTLRNHTRRMLHAESSAALAATQRQNLWRAWETNNWRVLFGLSELWATGQLPWGPWDASSLQAWPDDFSLKRLCRAGIVPLYIQDGAFGTRLFPGRERWTWDGEGLRARLHIQSKRRAYFDFVMPWRPQSGRNYPRAEFLKALEYGAEGAGYAVTVWVSERNGGGLGSLQLPPVPVPWPVEYGATSKFKLLLPLKRDRVIREATLGVDMHLDNYMRDRNCPLLAHSQVVVVRIEAMFLTEVRLDQFVARIAFATGLCDKFSETSIKALTREWLAENDLGHLPGIQQYLWAPNEREPAEPVQDLQQIENDEFSDDFEIVENVRSNRKFGDPTNSRGFDSLGELW</sequence>
<dbReference type="AlphaFoldDB" id="A0A6A6WXV6"/>
<reference evidence="2" key="1">
    <citation type="journal article" date="2020" name="Stud. Mycol.">
        <title>101 Dothideomycetes genomes: a test case for predicting lifestyles and emergence of pathogens.</title>
        <authorList>
            <person name="Haridas S."/>
            <person name="Albert R."/>
            <person name="Binder M."/>
            <person name="Bloem J."/>
            <person name="Labutti K."/>
            <person name="Salamov A."/>
            <person name="Andreopoulos B."/>
            <person name="Baker S."/>
            <person name="Barry K."/>
            <person name="Bills G."/>
            <person name="Bluhm B."/>
            <person name="Cannon C."/>
            <person name="Castanera R."/>
            <person name="Culley D."/>
            <person name="Daum C."/>
            <person name="Ezra D."/>
            <person name="Gonzalez J."/>
            <person name="Henrissat B."/>
            <person name="Kuo A."/>
            <person name="Liang C."/>
            <person name="Lipzen A."/>
            <person name="Lutzoni F."/>
            <person name="Magnuson J."/>
            <person name="Mondo S."/>
            <person name="Nolan M."/>
            <person name="Ohm R."/>
            <person name="Pangilinan J."/>
            <person name="Park H.-J."/>
            <person name="Ramirez L."/>
            <person name="Alfaro M."/>
            <person name="Sun H."/>
            <person name="Tritt A."/>
            <person name="Yoshinaga Y."/>
            <person name="Zwiers L.-H."/>
            <person name="Turgeon B."/>
            <person name="Goodwin S."/>
            <person name="Spatafora J."/>
            <person name="Crous P."/>
            <person name="Grigoriev I."/>
        </authorList>
    </citation>
    <scope>NUCLEOTIDE SEQUENCE</scope>
    <source>
        <strain evidence="2">CBS 109.77</strain>
    </source>
</reference>
<keyword evidence="1" id="KW-1133">Transmembrane helix</keyword>
<keyword evidence="1" id="KW-0812">Transmembrane</keyword>
<feature type="transmembrane region" description="Helical" evidence="1">
    <location>
        <begin position="46"/>
        <end position="66"/>
    </location>
</feature>
<keyword evidence="1" id="KW-0472">Membrane</keyword>
<evidence type="ECO:0000313" key="3">
    <source>
        <dbReference type="Proteomes" id="UP000799757"/>
    </source>
</evidence>
<gene>
    <name evidence="2" type="ORF">K505DRAFT_341804</name>
</gene>
<organism evidence="2 3">
    <name type="scientific">Melanomma pulvis-pyrius CBS 109.77</name>
    <dbReference type="NCBI Taxonomy" id="1314802"/>
    <lineage>
        <taxon>Eukaryota</taxon>
        <taxon>Fungi</taxon>
        <taxon>Dikarya</taxon>
        <taxon>Ascomycota</taxon>
        <taxon>Pezizomycotina</taxon>
        <taxon>Dothideomycetes</taxon>
        <taxon>Pleosporomycetidae</taxon>
        <taxon>Pleosporales</taxon>
        <taxon>Melanommataceae</taxon>
        <taxon>Melanomma</taxon>
    </lineage>
</organism>
<proteinExistence type="predicted"/>
<protein>
    <submittedName>
        <fullName evidence="2">Uncharacterized protein</fullName>
    </submittedName>
</protein>
<dbReference type="EMBL" id="MU002187">
    <property type="protein sequence ID" value="KAF2788785.1"/>
    <property type="molecule type" value="Genomic_DNA"/>
</dbReference>
<evidence type="ECO:0000313" key="2">
    <source>
        <dbReference type="EMBL" id="KAF2788785.1"/>
    </source>
</evidence>